<dbReference type="InterPro" id="IPR016032">
    <property type="entry name" value="Sig_transdc_resp-reg_C-effctor"/>
</dbReference>
<dbReference type="InterPro" id="IPR036693">
    <property type="entry name" value="TF_LuxR_autoind-bd_dom_sf"/>
</dbReference>
<dbReference type="EMBL" id="JACHOU010000020">
    <property type="protein sequence ID" value="MBB6357085.1"/>
    <property type="molecule type" value="Genomic_DNA"/>
</dbReference>
<keyword evidence="1" id="KW-0805">Transcription regulation</keyword>
<name>A0A7X0FCB9_9HYPH</name>
<dbReference type="Gene3D" id="3.30.450.80">
    <property type="entry name" value="Transcription factor LuxR-like, autoinducer-binding domain"/>
    <property type="match status" value="1"/>
</dbReference>
<dbReference type="PANTHER" id="PTHR44688:SF16">
    <property type="entry name" value="DNA-BINDING TRANSCRIPTIONAL ACTIVATOR DEVR_DOSR"/>
    <property type="match status" value="1"/>
</dbReference>
<dbReference type="PRINTS" id="PR00038">
    <property type="entry name" value="HTHLUXR"/>
</dbReference>
<evidence type="ECO:0000313" key="5">
    <source>
        <dbReference type="EMBL" id="MBB6357085.1"/>
    </source>
</evidence>
<dbReference type="AlphaFoldDB" id="A0A7X0FCB9"/>
<dbReference type="CDD" id="cd06170">
    <property type="entry name" value="LuxR_C_like"/>
    <property type="match status" value="1"/>
</dbReference>
<protein>
    <submittedName>
        <fullName evidence="5">LuxR family quorum sensing-dependent transcriptional regulator</fullName>
    </submittedName>
</protein>
<proteinExistence type="predicted"/>
<dbReference type="GO" id="GO:0006355">
    <property type="term" value="P:regulation of DNA-templated transcription"/>
    <property type="evidence" value="ECO:0007669"/>
    <property type="project" value="InterPro"/>
</dbReference>
<dbReference type="PANTHER" id="PTHR44688">
    <property type="entry name" value="DNA-BINDING TRANSCRIPTIONAL ACTIVATOR DEVR_DOSR"/>
    <property type="match status" value="1"/>
</dbReference>
<keyword evidence="3" id="KW-0804">Transcription</keyword>
<comment type="caution">
    <text evidence="5">The sequence shown here is derived from an EMBL/GenBank/DDBJ whole genome shotgun (WGS) entry which is preliminary data.</text>
</comment>
<keyword evidence="6" id="KW-1185">Reference proteome</keyword>
<dbReference type="Pfam" id="PF03472">
    <property type="entry name" value="Autoind_bind"/>
    <property type="match status" value="1"/>
</dbReference>
<accession>A0A7X0FCB9</accession>
<dbReference type="RefSeq" id="WP_162244908.1">
    <property type="nucleotide sequence ID" value="NZ_BAABEG010000004.1"/>
</dbReference>
<dbReference type="SMART" id="SM00421">
    <property type="entry name" value="HTH_LUXR"/>
    <property type="match status" value="1"/>
</dbReference>
<dbReference type="Pfam" id="PF00196">
    <property type="entry name" value="GerE"/>
    <property type="match status" value="1"/>
</dbReference>
<gene>
    <name evidence="5" type="ORF">GGR00_004905</name>
</gene>
<evidence type="ECO:0000256" key="2">
    <source>
        <dbReference type="ARBA" id="ARBA00023125"/>
    </source>
</evidence>
<feature type="domain" description="HTH luxR-type" evidence="4">
    <location>
        <begin position="157"/>
        <end position="222"/>
    </location>
</feature>
<evidence type="ECO:0000313" key="6">
    <source>
        <dbReference type="Proteomes" id="UP000536262"/>
    </source>
</evidence>
<sequence length="226" mass="25571">MSEAGSVNEIVKRLRQGLTRFGYSACLITNLPRPEHERWQQHILINEWPRQWYERYVNAGHYRNDPCALISRSTEVPFLWEEVAKRHLCKASRRVMEEAGDFGLRQGLCVPIGLGTGNPAVVTMAGEEIGLSPIARCTAHALARHAHSAARRLIARTSPRFAPLSPREREVLRWASLGKTAWEISNILSISESTVNTHYRNSRCKLDTTNVVHTVAEALRRGEIEL</sequence>
<evidence type="ECO:0000256" key="1">
    <source>
        <dbReference type="ARBA" id="ARBA00023015"/>
    </source>
</evidence>
<reference evidence="5 6" key="1">
    <citation type="submission" date="2020-08" db="EMBL/GenBank/DDBJ databases">
        <title>Genomic Encyclopedia of Type Strains, Phase IV (KMG-IV): sequencing the most valuable type-strain genomes for metagenomic binning, comparative biology and taxonomic classification.</title>
        <authorList>
            <person name="Goeker M."/>
        </authorList>
    </citation>
    <scope>NUCLEOTIDE SEQUENCE [LARGE SCALE GENOMIC DNA]</scope>
    <source>
        <strain evidence="5 6">DSM 7051</strain>
    </source>
</reference>
<dbReference type="SUPFAM" id="SSF46894">
    <property type="entry name" value="C-terminal effector domain of the bipartite response regulators"/>
    <property type="match status" value="1"/>
</dbReference>
<evidence type="ECO:0000256" key="3">
    <source>
        <dbReference type="ARBA" id="ARBA00023163"/>
    </source>
</evidence>
<keyword evidence="2" id="KW-0238">DNA-binding</keyword>
<dbReference type="PROSITE" id="PS50043">
    <property type="entry name" value="HTH_LUXR_2"/>
    <property type="match status" value="1"/>
</dbReference>
<dbReference type="InterPro" id="IPR005143">
    <property type="entry name" value="TF_LuxR_autoind-bd_dom"/>
</dbReference>
<dbReference type="InterPro" id="IPR000792">
    <property type="entry name" value="Tscrpt_reg_LuxR_C"/>
</dbReference>
<evidence type="ECO:0000259" key="4">
    <source>
        <dbReference type="PROSITE" id="PS50043"/>
    </source>
</evidence>
<organism evidence="5 6">
    <name type="scientific">Aminobacter aganoensis</name>
    <dbReference type="NCBI Taxonomy" id="83264"/>
    <lineage>
        <taxon>Bacteria</taxon>
        <taxon>Pseudomonadati</taxon>
        <taxon>Pseudomonadota</taxon>
        <taxon>Alphaproteobacteria</taxon>
        <taxon>Hyphomicrobiales</taxon>
        <taxon>Phyllobacteriaceae</taxon>
        <taxon>Aminobacter</taxon>
    </lineage>
</organism>
<dbReference type="PROSITE" id="PS00622">
    <property type="entry name" value="HTH_LUXR_1"/>
    <property type="match status" value="1"/>
</dbReference>
<dbReference type="SUPFAM" id="SSF75516">
    <property type="entry name" value="Pheromone-binding domain of LuxR-like quorum-sensing transcription factors"/>
    <property type="match status" value="1"/>
</dbReference>
<dbReference type="InterPro" id="IPR036388">
    <property type="entry name" value="WH-like_DNA-bd_sf"/>
</dbReference>
<dbReference type="Proteomes" id="UP000536262">
    <property type="component" value="Unassembled WGS sequence"/>
</dbReference>
<dbReference type="Gene3D" id="1.10.10.10">
    <property type="entry name" value="Winged helix-like DNA-binding domain superfamily/Winged helix DNA-binding domain"/>
    <property type="match status" value="1"/>
</dbReference>
<dbReference type="GO" id="GO:0003677">
    <property type="term" value="F:DNA binding"/>
    <property type="evidence" value="ECO:0007669"/>
    <property type="project" value="UniProtKB-KW"/>
</dbReference>